<feature type="region of interest" description="Disordered" evidence="1">
    <location>
        <begin position="1"/>
        <end position="21"/>
    </location>
</feature>
<comment type="caution">
    <text evidence="2">The sequence shown here is derived from an EMBL/GenBank/DDBJ whole genome shotgun (WGS) entry which is preliminary data.</text>
</comment>
<dbReference type="AlphaFoldDB" id="A0A9W7BEA0"/>
<evidence type="ECO:0000256" key="1">
    <source>
        <dbReference type="SAM" id="MobiDB-lite"/>
    </source>
</evidence>
<dbReference type="Proteomes" id="UP001162640">
    <property type="component" value="Unassembled WGS sequence"/>
</dbReference>
<name>A0A9W7BEA0_9STRA</name>
<proteinExistence type="predicted"/>
<evidence type="ECO:0000313" key="3">
    <source>
        <dbReference type="Proteomes" id="UP001162640"/>
    </source>
</evidence>
<feature type="compositionally biased region" description="Polar residues" evidence="1">
    <location>
        <begin position="223"/>
        <end position="238"/>
    </location>
</feature>
<accession>A0A9W7BEA0</accession>
<gene>
    <name evidence="2" type="ORF">TL16_g10700</name>
</gene>
<feature type="region of interest" description="Disordered" evidence="1">
    <location>
        <begin position="210"/>
        <end position="238"/>
    </location>
</feature>
<feature type="region of interest" description="Disordered" evidence="1">
    <location>
        <begin position="53"/>
        <end position="119"/>
    </location>
</feature>
<organism evidence="2 3">
    <name type="scientific">Triparma laevis f. inornata</name>
    <dbReference type="NCBI Taxonomy" id="1714386"/>
    <lineage>
        <taxon>Eukaryota</taxon>
        <taxon>Sar</taxon>
        <taxon>Stramenopiles</taxon>
        <taxon>Ochrophyta</taxon>
        <taxon>Bolidophyceae</taxon>
        <taxon>Parmales</taxon>
        <taxon>Triparmaceae</taxon>
        <taxon>Triparma</taxon>
    </lineage>
</organism>
<evidence type="ECO:0000313" key="2">
    <source>
        <dbReference type="EMBL" id="GMH86941.1"/>
    </source>
</evidence>
<reference evidence="3" key="1">
    <citation type="journal article" date="2023" name="Commun. Biol.">
        <title>Genome analysis of Parmales, the sister group of diatoms, reveals the evolutionary specialization of diatoms from phago-mixotrophs to photoautotrophs.</title>
        <authorList>
            <person name="Ban H."/>
            <person name="Sato S."/>
            <person name="Yoshikawa S."/>
            <person name="Yamada K."/>
            <person name="Nakamura Y."/>
            <person name="Ichinomiya M."/>
            <person name="Sato N."/>
            <person name="Blanc-Mathieu R."/>
            <person name="Endo H."/>
            <person name="Kuwata A."/>
            <person name="Ogata H."/>
        </authorList>
    </citation>
    <scope>NUCLEOTIDE SEQUENCE [LARGE SCALE GENOMIC DNA]</scope>
</reference>
<dbReference type="EMBL" id="BLQM01000385">
    <property type="protein sequence ID" value="GMH86941.1"/>
    <property type="molecule type" value="Genomic_DNA"/>
</dbReference>
<feature type="compositionally biased region" description="Basic and acidic residues" evidence="1">
    <location>
        <begin position="58"/>
        <end position="90"/>
    </location>
</feature>
<sequence length="276" mass="31110">MPSSPAKPDANSVPIAPEAANSIRRQNEFLVKLVTEMSQNEEKRAAKVAAVKNPKMRKQLERRHASERNRDVERVNRLKEETKVMKKMAEEGSYNGTKLDNSRGAVKPPVSDKEVTGLESRGGLTDSQYKFLKEQYNKFEAPLPPRPSDKPRAPNISYFNDMKKQQKLGRIENQRLGLLNHKKELLTQLSYVVDRQDALIKRNEWKSTSRSTGRSLSGFTARSMRSTRSNSGMNTARSNYSVRSGASVASMASFQGRFAAGTIHRESKPKIVPQLF</sequence>
<protein>
    <submittedName>
        <fullName evidence="2">Uncharacterized protein</fullName>
    </submittedName>
</protein>